<feature type="transmembrane region" description="Helical" evidence="6">
    <location>
        <begin position="42"/>
        <end position="65"/>
    </location>
</feature>
<dbReference type="PANTHER" id="PTHR12226">
    <property type="entry name" value="MANNOSE-P-DOLICHOL UTILIZATION DEFECT 1 LEC35 -RELATED"/>
    <property type="match status" value="1"/>
</dbReference>
<evidence type="ECO:0008006" key="9">
    <source>
        <dbReference type="Google" id="ProtNLM"/>
    </source>
</evidence>
<evidence type="ECO:0000256" key="5">
    <source>
        <dbReference type="SAM" id="MobiDB-lite"/>
    </source>
</evidence>
<keyword evidence="8" id="KW-1185">Reference proteome</keyword>
<protein>
    <recommendedName>
        <fullName evidence="9">Solute carrier family 66 member 3</fullName>
    </recommendedName>
</protein>
<sequence>MSATTIDPFWHSVITFCNVSTISLCMICKLPQIRAILASGSVKGLSVQSVMVELLGYTIVLGYNVVQGYPLASFMEYVFLVVQDIILLLVIFRCIGKLDTLKLGMVGMYIALFYGFTQGVPHPKTLPFLMRFATPCSASSKILQLRAIWETKNSQTVSVTTWFISAYTCVSRIITNTLLTGDMPLLVNYFIGLVLNISIIGSALYFRMPNKTPAVVADSSSKTNNQSQEDNVKQSGTATSSEDESETVTESDKNK</sequence>
<feature type="transmembrane region" description="Helical" evidence="6">
    <location>
        <begin position="186"/>
        <end position="206"/>
    </location>
</feature>
<dbReference type="InterPro" id="IPR016817">
    <property type="entry name" value="MannP-dilichol_defect-1"/>
</dbReference>
<dbReference type="Pfam" id="PF04193">
    <property type="entry name" value="PQ-loop"/>
    <property type="match status" value="1"/>
</dbReference>
<evidence type="ECO:0000256" key="1">
    <source>
        <dbReference type="ARBA" id="ARBA00004141"/>
    </source>
</evidence>
<dbReference type="SMART" id="SM00679">
    <property type="entry name" value="CTNS"/>
    <property type="match status" value="1"/>
</dbReference>
<feature type="transmembrane region" description="Helical" evidence="6">
    <location>
        <begin position="77"/>
        <end position="96"/>
    </location>
</feature>
<feature type="transmembrane region" description="Helical" evidence="6">
    <location>
        <begin position="12"/>
        <end position="30"/>
    </location>
</feature>
<dbReference type="Proteomes" id="UP001642540">
    <property type="component" value="Unassembled WGS sequence"/>
</dbReference>
<organism evidence="7 8">
    <name type="scientific">Orchesella dallaii</name>
    <dbReference type="NCBI Taxonomy" id="48710"/>
    <lineage>
        <taxon>Eukaryota</taxon>
        <taxon>Metazoa</taxon>
        <taxon>Ecdysozoa</taxon>
        <taxon>Arthropoda</taxon>
        <taxon>Hexapoda</taxon>
        <taxon>Collembola</taxon>
        <taxon>Entomobryomorpha</taxon>
        <taxon>Entomobryoidea</taxon>
        <taxon>Orchesellidae</taxon>
        <taxon>Orchesellinae</taxon>
        <taxon>Orchesella</taxon>
    </lineage>
</organism>
<evidence type="ECO:0000313" key="8">
    <source>
        <dbReference type="Proteomes" id="UP001642540"/>
    </source>
</evidence>
<comment type="subcellular location">
    <subcellularLocation>
        <location evidence="1">Membrane</location>
        <topology evidence="1">Multi-pass membrane protein</topology>
    </subcellularLocation>
</comment>
<evidence type="ECO:0000256" key="6">
    <source>
        <dbReference type="SAM" id="Phobius"/>
    </source>
</evidence>
<feature type="transmembrane region" description="Helical" evidence="6">
    <location>
        <begin position="103"/>
        <end position="120"/>
    </location>
</feature>
<keyword evidence="2 6" id="KW-0812">Transmembrane</keyword>
<accession>A0ABP1QIK8</accession>
<evidence type="ECO:0000313" key="7">
    <source>
        <dbReference type="EMBL" id="CAL8100776.1"/>
    </source>
</evidence>
<feature type="region of interest" description="Disordered" evidence="5">
    <location>
        <begin position="216"/>
        <end position="255"/>
    </location>
</feature>
<reference evidence="7 8" key="1">
    <citation type="submission" date="2024-08" db="EMBL/GenBank/DDBJ databases">
        <authorList>
            <person name="Cucini C."/>
            <person name="Frati F."/>
        </authorList>
    </citation>
    <scope>NUCLEOTIDE SEQUENCE [LARGE SCALE GENOMIC DNA]</scope>
</reference>
<dbReference type="Gene3D" id="1.20.1280.290">
    <property type="match status" value="2"/>
</dbReference>
<keyword evidence="3 6" id="KW-1133">Transmembrane helix</keyword>
<name>A0ABP1QIK8_9HEXA</name>
<dbReference type="PANTHER" id="PTHR12226:SF3">
    <property type="entry name" value="SOLUTE CARRIER FAMILY 66 MEMBER 3"/>
    <property type="match status" value="1"/>
</dbReference>
<dbReference type="InterPro" id="IPR006603">
    <property type="entry name" value="PQ-loop_rpt"/>
</dbReference>
<evidence type="ECO:0000256" key="3">
    <source>
        <dbReference type="ARBA" id="ARBA00022989"/>
    </source>
</evidence>
<keyword evidence="4 6" id="KW-0472">Membrane</keyword>
<gene>
    <name evidence="7" type="ORF">ODALV1_LOCUS10631</name>
</gene>
<feature type="compositionally biased region" description="Polar residues" evidence="5">
    <location>
        <begin position="218"/>
        <end position="236"/>
    </location>
</feature>
<dbReference type="EMBL" id="CAXLJM020000033">
    <property type="protein sequence ID" value="CAL8100776.1"/>
    <property type="molecule type" value="Genomic_DNA"/>
</dbReference>
<evidence type="ECO:0000256" key="2">
    <source>
        <dbReference type="ARBA" id="ARBA00022692"/>
    </source>
</evidence>
<comment type="caution">
    <text evidence="7">The sequence shown here is derived from an EMBL/GenBank/DDBJ whole genome shotgun (WGS) entry which is preliminary data.</text>
</comment>
<proteinExistence type="predicted"/>
<evidence type="ECO:0000256" key="4">
    <source>
        <dbReference type="ARBA" id="ARBA00023136"/>
    </source>
</evidence>